<dbReference type="EMBL" id="CAJVPW010000702">
    <property type="protein sequence ID" value="CAG8463069.1"/>
    <property type="molecule type" value="Genomic_DNA"/>
</dbReference>
<dbReference type="Proteomes" id="UP000789366">
    <property type="component" value="Unassembled WGS sequence"/>
</dbReference>
<name>A0ACA9KAL7_9GLOM</name>
<keyword evidence="2" id="KW-1185">Reference proteome</keyword>
<proteinExistence type="predicted"/>
<reference evidence="1" key="1">
    <citation type="submission" date="2021-06" db="EMBL/GenBank/DDBJ databases">
        <authorList>
            <person name="Kallberg Y."/>
            <person name="Tangrot J."/>
            <person name="Rosling A."/>
        </authorList>
    </citation>
    <scope>NUCLEOTIDE SEQUENCE</scope>
    <source>
        <strain evidence="1">28 12/20/2015</strain>
    </source>
</reference>
<protein>
    <submittedName>
        <fullName evidence="1">8854_t:CDS:1</fullName>
    </submittedName>
</protein>
<gene>
    <name evidence="1" type="ORF">SPELUC_LOCUS1346</name>
</gene>
<evidence type="ECO:0000313" key="1">
    <source>
        <dbReference type="EMBL" id="CAG8463069.1"/>
    </source>
</evidence>
<comment type="caution">
    <text evidence="1">The sequence shown here is derived from an EMBL/GenBank/DDBJ whole genome shotgun (WGS) entry which is preliminary data.</text>
</comment>
<evidence type="ECO:0000313" key="2">
    <source>
        <dbReference type="Proteomes" id="UP000789366"/>
    </source>
</evidence>
<organism evidence="1 2">
    <name type="scientific">Cetraspora pellucida</name>
    <dbReference type="NCBI Taxonomy" id="1433469"/>
    <lineage>
        <taxon>Eukaryota</taxon>
        <taxon>Fungi</taxon>
        <taxon>Fungi incertae sedis</taxon>
        <taxon>Mucoromycota</taxon>
        <taxon>Glomeromycotina</taxon>
        <taxon>Glomeromycetes</taxon>
        <taxon>Diversisporales</taxon>
        <taxon>Gigasporaceae</taxon>
        <taxon>Cetraspora</taxon>
    </lineage>
</organism>
<accession>A0ACA9KAL7</accession>
<sequence>KRELQKNEIEFLDLNAKLVESDFSNLQILNSDSAENLQQTPISIDSNNEIIKDKNDIITFLNFEKKTC</sequence>
<feature type="non-terminal residue" evidence="1">
    <location>
        <position position="1"/>
    </location>
</feature>